<keyword evidence="4" id="KW-1185">Reference proteome</keyword>
<gene>
    <name evidence="3" type="ORF">FA13DRAFT_1524293</name>
</gene>
<feature type="compositionally biased region" description="Polar residues" evidence="1">
    <location>
        <begin position="502"/>
        <end position="517"/>
    </location>
</feature>
<protein>
    <recommendedName>
        <fullName evidence="2">Protein kinase domain-containing protein</fullName>
    </recommendedName>
</protein>
<dbReference type="InterPro" id="IPR000719">
    <property type="entry name" value="Prot_kinase_dom"/>
</dbReference>
<dbReference type="InterPro" id="IPR040976">
    <property type="entry name" value="Pkinase_fungal"/>
</dbReference>
<dbReference type="PANTHER" id="PTHR38248:SF2">
    <property type="entry name" value="FUNK1 11"/>
    <property type="match status" value="1"/>
</dbReference>
<evidence type="ECO:0000259" key="2">
    <source>
        <dbReference type="PROSITE" id="PS50011"/>
    </source>
</evidence>
<dbReference type="PROSITE" id="PS50011">
    <property type="entry name" value="PROTEIN_KINASE_DOM"/>
    <property type="match status" value="1"/>
</dbReference>
<accession>A0A4Y7SJQ2</accession>
<organism evidence="3 4">
    <name type="scientific">Coprinellus micaceus</name>
    <name type="common">Glistening ink-cap mushroom</name>
    <name type="synonym">Coprinus micaceus</name>
    <dbReference type="NCBI Taxonomy" id="71717"/>
    <lineage>
        <taxon>Eukaryota</taxon>
        <taxon>Fungi</taxon>
        <taxon>Dikarya</taxon>
        <taxon>Basidiomycota</taxon>
        <taxon>Agaricomycotina</taxon>
        <taxon>Agaricomycetes</taxon>
        <taxon>Agaricomycetidae</taxon>
        <taxon>Agaricales</taxon>
        <taxon>Agaricineae</taxon>
        <taxon>Psathyrellaceae</taxon>
        <taxon>Coprinellus</taxon>
    </lineage>
</organism>
<evidence type="ECO:0000313" key="3">
    <source>
        <dbReference type="EMBL" id="TEB22107.1"/>
    </source>
</evidence>
<proteinExistence type="predicted"/>
<dbReference type="EMBL" id="QPFP01000097">
    <property type="protein sequence ID" value="TEB22107.1"/>
    <property type="molecule type" value="Genomic_DNA"/>
</dbReference>
<feature type="compositionally biased region" description="Low complexity" evidence="1">
    <location>
        <begin position="466"/>
        <end position="475"/>
    </location>
</feature>
<evidence type="ECO:0000256" key="1">
    <source>
        <dbReference type="SAM" id="MobiDB-lite"/>
    </source>
</evidence>
<dbReference type="Gene3D" id="1.10.510.10">
    <property type="entry name" value="Transferase(Phosphotransferase) domain 1"/>
    <property type="match status" value="1"/>
</dbReference>
<comment type="caution">
    <text evidence="3">The sequence shown here is derived from an EMBL/GenBank/DDBJ whole genome shotgun (WGS) entry which is preliminary data.</text>
</comment>
<feature type="region of interest" description="Disordered" evidence="1">
    <location>
        <begin position="455"/>
        <end position="517"/>
    </location>
</feature>
<dbReference type="STRING" id="71717.A0A4Y7SJQ2"/>
<dbReference type="GO" id="GO:0004672">
    <property type="term" value="F:protein kinase activity"/>
    <property type="evidence" value="ECO:0007669"/>
    <property type="project" value="InterPro"/>
</dbReference>
<dbReference type="OrthoDB" id="5569250at2759"/>
<dbReference type="Proteomes" id="UP000298030">
    <property type="component" value="Unassembled WGS sequence"/>
</dbReference>
<sequence length="517" mass="57460">MFLHQPNRLFSRSLMITEKHARLVHFDRSGVYVTPLFSIHKDRELLIRLILGLTSPDETVLGLDTSVQWVIDEATGRKVSGTVTVEEYNDETETSTSHTYDLNMEEAPIVRPGIRGRGTTGWHATDPVTKESVLIKDAWRTDKRASEVEHLRTAIGIPGVVQMLAYQDFCAQTRDYRPPGHKSKGFYNRIKLRVVMKKYGTSIWHFKTRLELLHALRDVLSGHKALFDRGVLHRDISVENILFGSHDAPDGCRGILIDLDIAVRTEKGVSPLPPSSLTGTRFYQSVSILRAPELDPAPPQGYLDDLESIFYVLSHLVFLFTRPGVPLTRTPVTLQDWLVEQDSSAAVLKLGLFLSSIPLGSIPPYWGPTFRTLLEEFRGVIAPVMKQKAVVREGVDMTRADQVKAYLEISQNVDSSYEKVVAAFDKAIAQVKQEGLRPEETVQETSPDLRVTLANADAPPAPAQPATPSSAPVPSSKKRPSDDGEQGAPYKRRRSDVESSTKSEVSGSTVTEPSDES</sequence>
<reference evidence="3 4" key="1">
    <citation type="journal article" date="2019" name="Nat. Ecol. Evol.">
        <title>Megaphylogeny resolves global patterns of mushroom evolution.</title>
        <authorList>
            <person name="Varga T."/>
            <person name="Krizsan K."/>
            <person name="Foldi C."/>
            <person name="Dima B."/>
            <person name="Sanchez-Garcia M."/>
            <person name="Sanchez-Ramirez S."/>
            <person name="Szollosi G.J."/>
            <person name="Szarkandi J.G."/>
            <person name="Papp V."/>
            <person name="Albert L."/>
            <person name="Andreopoulos W."/>
            <person name="Angelini C."/>
            <person name="Antonin V."/>
            <person name="Barry K.W."/>
            <person name="Bougher N.L."/>
            <person name="Buchanan P."/>
            <person name="Buyck B."/>
            <person name="Bense V."/>
            <person name="Catcheside P."/>
            <person name="Chovatia M."/>
            <person name="Cooper J."/>
            <person name="Damon W."/>
            <person name="Desjardin D."/>
            <person name="Finy P."/>
            <person name="Geml J."/>
            <person name="Haridas S."/>
            <person name="Hughes K."/>
            <person name="Justo A."/>
            <person name="Karasinski D."/>
            <person name="Kautmanova I."/>
            <person name="Kiss B."/>
            <person name="Kocsube S."/>
            <person name="Kotiranta H."/>
            <person name="LaButti K.M."/>
            <person name="Lechner B.E."/>
            <person name="Liimatainen K."/>
            <person name="Lipzen A."/>
            <person name="Lukacs Z."/>
            <person name="Mihaltcheva S."/>
            <person name="Morgado L.N."/>
            <person name="Niskanen T."/>
            <person name="Noordeloos M.E."/>
            <person name="Ohm R.A."/>
            <person name="Ortiz-Santana B."/>
            <person name="Ovrebo C."/>
            <person name="Racz N."/>
            <person name="Riley R."/>
            <person name="Savchenko A."/>
            <person name="Shiryaev A."/>
            <person name="Soop K."/>
            <person name="Spirin V."/>
            <person name="Szebenyi C."/>
            <person name="Tomsovsky M."/>
            <person name="Tulloss R.E."/>
            <person name="Uehling J."/>
            <person name="Grigoriev I.V."/>
            <person name="Vagvolgyi C."/>
            <person name="Papp T."/>
            <person name="Martin F.M."/>
            <person name="Miettinen O."/>
            <person name="Hibbett D.S."/>
            <person name="Nagy L.G."/>
        </authorList>
    </citation>
    <scope>NUCLEOTIDE SEQUENCE [LARGE SCALE GENOMIC DNA]</scope>
    <source>
        <strain evidence="3 4">FP101781</strain>
    </source>
</reference>
<dbReference type="GO" id="GO:0005524">
    <property type="term" value="F:ATP binding"/>
    <property type="evidence" value="ECO:0007669"/>
    <property type="project" value="InterPro"/>
</dbReference>
<dbReference type="SUPFAM" id="SSF56112">
    <property type="entry name" value="Protein kinase-like (PK-like)"/>
    <property type="match status" value="1"/>
</dbReference>
<dbReference type="InterPro" id="IPR011009">
    <property type="entry name" value="Kinase-like_dom_sf"/>
</dbReference>
<dbReference type="Pfam" id="PF17667">
    <property type="entry name" value="Pkinase_fungal"/>
    <property type="match status" value="1"/>
</dbReference>
<feature type="domain" description="Protein kinase" evidence="2">
    <location>
        <begin position="69"/>
        <end position="407"/>
    </location>
</feature>
<dbReference type="InterPro" id="IPR008266">
    <property type="entry name" value="Tyr_kinase_AS"/>
</dbReference>
<dbReference type="PROSITE" id="PS00109">
    <property type="entry name" value="PROTEIN_KINASE_TYR"/>
    <property type="match status" value="1"/>
</dbReference>
<evidence type="ECO:0000313" key="4">
    <source>
        <dbReference type="Proteomes" id="UP000298030"/>
    </source>
</evidence>
<dbReference type="AlphaFoldDB" id="A0A4Y7SJQ2"/>
<dbReference type="PANTHER" id="PTHR38248">
    <property type="entry name" value="FUNK1 6"/>
    <property type="match status" value="1"/>
</dbReference>
<name>A0A4Y7SJQ2_COPMI</name>